<evidence type="ECO:0000313" key="9">
    <source>
        <dbReference type="EMBL" id="KOH43163.1"/>
    </source>
</evidence>
<evidence type="ECO:0000256" key="1">
    <source>
        <dbReference type="ARBA" id="ARBA00004141"/>
    </source>
</evidence>
<dbReference type="RefSeq" id="WP_053187279.1">
    <property type="nucleotide sequence ID" value="NZ_LGIA01000197.1"/>
</dbReference>
<proteinExistence type="inferred from homology"/>
<protein>
    <recommendedName>
        <fullName evidence="8">Bacterial sugar transferase domain-containing protein</fullName>
    </recommendedName>
</protein>
<evidence type="ECO:0000256" key="2">
    <source>
        <dbReference type="ARBA" id="ARBA00006464"/>
    </source>
</evidence>
<dbReference type="EMBL" id="LGIA01000197">
    <property type="protein sequence ID" value="KOH43163.1"/>
    <property type="molecule type" value="Genomic_DNA"/>
</dbReference>
<evidence type="ECO:0000256" key="5">
    <source>
        <dbReference type="ARBA" id="ARBA00022989"/>
    </source>
</evidence>
<comment type="caution">
    <text evidence="9">The sequence shown here is derived from an EMBL/GenBank/DDBJ whole genome shotgun (WGS) entry which is preliminary data.</text>
</comment>
<dbReference type="PATRIC" id="fig|1409788.3.peg.4072"/>
<keyword evidence="4 7" id="KW-0812">Transmembrane</keyword>
<feature type="transmembrane region" description="Helical" evidence="7">
    <location>
        <begin position="113"/>
        <end position="134"/>
    </location>
</feature>
<dbReference type="GO" id="GO:0016780">
    <property type="term" value="F:phosphotransferase activity, for other substituted phosphate groups"/>
    <property type="evidence" value="ECO:0007669"/>
    <property type="project" value="TreeGrafter"/>
</dbReference>
<gene>
    <name evidence="9" type="ORF">NC99_39870</name>
</gene>
<dbReference type="PANTHER" id="PTHR30576:SF0">
    <property type="entry name" value="UNDECAPRENYL-PHOSPHATE N-ACETYLGALACTOSAMINYL 1-PHOSPHATE TRANSFERASE-RELATED"/>
    <property type="match status" value="1"/>
</dbReference>
<evidence type="ECO:0000256" key="4">
    <source>
        <dbReference type="ARBA" id="ARBA00022692"/>
    </source>
</evidence>
<dbReference type="InterPro" id="IPR017475">
    <property type="entry name" value="EPS_sugar_tfrase"/>
</dbReference>
<feature type="transmembrane region" description="Helical" evidence="7">
    <location>
        <begin position="48"/>
        <end position="68"/>
    </location>
</feature>
<keyword evidence="5 7" id="KW-1133">Transmembrane helix</keyword>
<evidence type="ECO:0000313" key="10">
    <source>
        <dbReference type="Proteomes" id="UP000036958"/>
    </source>
</evidence>
<evidence type="ECO:0000256" key="7">
    <source>
        <dbReference type="SAM" id="Phobius"/>
    </source>
</evidence>
<dbReference type="OrthoDB" id="9808602at2"/>
<dbReference type="AlphaFoldDB" id="A0A0L8V499"/>
<keyword evidence="3" id="KW-0808">Transferase</keyword>
<evidence type="ECO:0000256" key="6">
    <source>
        <dbReference type="ARBA" id="ARBA00023136"/>
    </source>
</evidence>
<comment type="similarity">
    <text evidence="2">Belongs to the bacterial sugar transferase family.</text>
</comment>
<feature type="transmembrane region" description="Helical" evidence="7">
    <location>
        <begin position="286"/>
        <end position="310"/>
    </location>
</feature>
<dbReference type="Pfam" id="PF02397">
    <property type="entry name" value="Bac_transf"/>
    <property type="match status" value="1"/>
</dbReference>
<dbReference type="STRING" id="1409788.NC99_39870"/>
<keyword evidence="10" id="KW-1185">Reference proteome</keyword>
<dbReference type="GO" id="GO:0016020">
    <property type="term" value="C:membrane"/>
    <property type="evidence" value="ECO:0007669"/>
    <property type="project" value="UniProtKB-SubCell"/>
</dbReference>
<name>A0A0L8V499_9BACT</name>
<feature type="domain" description="Bacterial sugar transferase" evidence="8">
    <location>
        <begin position="284"/>
        <end position="466"/>
    </location>
</feature>
<dbReference type="InterPro" id="IPR003362">
    <property type="entry name" value="Bact_transf"/>
</dbReference>
<accession>A0A0L8V499</accession>
<dbReference type="PANTHER" id="PTHR30576">
    <property type="entry name" value="COLANIC BIOSYNTHESIS UDP-GLUCOSE LIPID CARRIER TRANSFERASE"/>
    <property type="match status" value="1"/>
</dbReference>
<comment type="subcellular location">
    <subcellularLocation>
        <location evidence="1">Membrane</location>
        <topology evidence="1">Multi-pass membrane protein</topology>
    </subcellularLocation>
</comment>
<evidence type="ECO:0000256" key="3">
    <source>
        <dbReference type="ARBA" id="ARBA00022679"/>
    </source>
</evidence>
<dbReference type="Proteomes" id="UP000036958">
    <property type="component" value="Unassembled WGS sequence"/>
</dbReference>
<dbReference type="NCBIfam" id="TIGR03025">
    <property type="entry name" value="EPS_sugtrans"/>
    <property type="match status" value="1"/>
</dbReference>
<sequence length="471" mass="54560">MNKKAQVIRYLSFDFMAAAASWILFYIYRKQYIEPQRFGTDVPLEFTSRFYLGLLIVPTLWVLFYYWWGYYSDVYRKSRLLELGQTFLSSLIGVVILFFVLMLDDYVGSYKNYYQLFFTLLVLHFLLTYSFRLIQTSRIIHRIHSRKFGFNTLLIGGDEKALQIFQELSTQIRPAGFRFIGFLATGPNDASPLEAFLPKLGTLDDIPEVTEKYELEEVIIAIESSQHDLLTGILTSLQNRTLTIWGIPDLFDLLSGNAKTNAIYSSPLFKISNGIMPAWQANLKRLIDVSFSILAIVLFLPAYLVIAIWIKLDSHGPILYKQERIGRFGKPFTIYKFRTMIDEAEPHGPELSAPNDKRVTPVGQFLRRTHLDEIPQFYNVIKGEMSLVGPRPERKFFIDQIVKKAPHFTHLHKIRPGITSWGQVKYGYASTVDEMLKRLPYDLVYLKNISLYIDFKILIYTIISCFKGDGK</sequence>
<dbReference type="Gene3D" id="3.40.50.720">
    <property type="entry name" value="NAD(P)-binding Rossmann-like Domain"/>
    <property type="match status" value="1"/>
</dbReference>
<feature type="transmembrane region" description="Helical" evidence="7">
    <location>
        <begin position="80"/>
        <end position="101"/>
    </location>
</feature>
<feature type="transmembrane region" description="Helical" evidence="7">
    <location>
        <begin position="7"/>
        <end position="28"/>
    </location>
</feature>
<evidence type="ECO:0000259" key="8">
    <source>
        <dbReference type="Pfam" id="PF02397"/>
    </source>
</evidence>
<reference evidence="10" key="1">
    <citation type="submission" date="2015-07" db="EMBL/GenBank/DDBJ databases">
        <title>Genome sequencing of Sunxiuqinia dokdonensis strain SK.</title>
        <authorList>
            <person name="Ahn S."/>
            <person name="Kim B.-C."/>
        </authorList>
    </citation>
    <scope>NUCLEOTIDE SEQUENCE [LARGE SCALE GENOMIC DNA]</scope>
    <source>
        <strain evidence="10">SK</strain>
    </source>
</reference>
<organism evidence="9 10">
    <name type="scientific">Sunxiuqinia dokdonensis</name>
    <dbReference type="NCBI Taxonomy" id="1409788"/>
    <lineage>
        <taxon>Bacteria</taxon>
        <taxon>Pseudomonadati</taxon>
        <taxon>Bacteroidota</taxon>
        <taxon>Bacteroidia</taxon>
        <taxon>Marinilabiliales</taxon>
        <taxon>Prolixibacteraceae</taxon>
        <taxon>Sunxiuqinia</taxon>
    </lineage>
</organism>
<keyword evidence="6 7" id="KW-0472">Membrane</keyword>
<dbReference type="Pfam" id="PF13727">
    <property type="entry name" value="CoA_binding_3"/>
    <property type="match status" value="1"/>
</dbReference>